<evidence type="ECO:0000256" key="3">
    <source>
        <dbReference type="ARBA" id="ARBA00023136"/>
    </source>
</evidence>
<dbReference type="GO" id="GO:0005886">
    <property type="term" value="C:plasma membrane"/>
    <property type="evidence" value="ECO:0007669"/>
    <property type="project" value="UniProtKB-SubCell"/>
</dbReference>
<comment type="subcellular location">
    <subcellularLocation>
        <location evidence="4">Cell inner membrane</location>
        <topology evidence="4">Multi-pass membrane protein</topology>
    </subcellularLocation>
</comment>
<evidence type="ECO:0000313" key="8">
    <source>
        <dbReference type="Proteomes" id="UP000292445"/>
    </source>
</evidence>
<comment type="caution">
    <text evidence="7">The sequence shown here is derived from an EMBL/GenBank/DDBJ whole genome shotgun (WGS) entry which is preliminary data.</text>
</comment>
<evidence type="ECO:0000256" key="1">
    <source>
        <dbReference type="ARBA" id="ARBA00022692"/>
    </source>
</evidence>
<feature type="transmembrane region" description="Helical" evidence="4">
    <location>
        <begin position="230"/>
        <end position="257"/>
    </location>
</feature>
<dbReference type="HAMAP" id="MF_02091">
    <property type="entry name" value="MFS_YfcJ"/>
    <property type="match status" value="1"/>
</dbReference>
<feature type="transmembrane region" description="Helical" evidence="4">
    <location>
        <begin position="29"/>
        <end position="54"/>
    </location>
</feature>
<dbReference type="PROSITE" id="PS50850">
    <property type="entry name" value="MFS"/>
    <property type="match status" value="1"/>
</dbReference>
<evidence type="ECO:0000259" key="6">
    <source>
        <dbReference type="PROSITE" id="PS50850"/>
    </source>
</evidence>
<feature type="transmembrane region" description="Helical" evidence="4">
    <location>
        <begin position="263"/>
        <end position="282"/>
    </location>
</feature>
<keyword evidence="3 4" id="KW-0472">Membrane</keyword>
<dbReference type="InterPro" id="IPR020846">
    <property type="entry name" value="MFS_dom"/>
</dbReference>
<dbReference type="NCBIfam" id="NF003477">
    <property type="entry name" value="PRK05122.1"/>
    <property type="match status" value="1"/>
</dbReference>
<dbReference type="AlphaFoldDB" id="A0A4Q7ND94"/>
<feature type="region of interest" description="Disordered" evidence="5">
    <location>
        <begin position="1"/>
        <end position="21"/>
    </location>
</feature>
<evidence type="ECO:0000313" key="7">
    <source>
        <dbReference type="EMBL" id="RZS80923.1"/>
    </source>
</evidence>
<dbReference type="PANTHER" id="PTHR23531:SF1">
    <property type="entry name" value="QUINOLENE RESISTANCE PROTEIN NORA"/>
    <property type="match status" value="1"/>
</dbReference>
<keyword evidence="4" id="KW-0997">Cell inner membrane</keyword>
<feature type="transmembrane region" description="Helical" evidence="4">
    <location>
        <begin position="350"/>
        <end position="376"/>
    </location>
</feature>
<proteinExistence type="inferred from homology"/>
<dbReference type="EMBL" id="SGXC01000002">
    <property type="protein sequence ID" value="RZS80923.1"/>
    <property type="molecule type" value="Genomic_DNA"/>
</dbReference>
<evidence type="ECO:0000256" key="5">
    <source>
        <dbReference type="SAM" id="MobiDB-lite"/>
    </source>
</evidence>
<evidence type="ECO:0000256" key="4">
    <source>
        <dbReference type="HAMAP-Rule" id="MF_02091"/>
    </source>
</evidence>
<keyword evidence="2 4" id="KW-1133">Transmembrane helix</keyword>
<dbReference type="Pfam" id="PF07690">
    <property type="entry name" value="MFS_1"/>
    <property type="match status" value="2"/>
</dbReference>
<dbReference type="InterPro" id="IPR052714">
    <property type="entry name" value="MFS_Exporter"/>
</dbReference>
<comment type="similarity">
    <text evidence="4">Belongs to the major facilitator superfamily. YfcJ family.</text>
</comment>
<name>A0A4Q7ND94_9BURK</name>
<keyword evidence="8" id="KW-1185">Reference proteome</keyword>
<dbReference type="InterPro" id="IPR011701">
    <property type="entry name" value="MFS"/>
</dbReference>
<dbReference type="InterPro" id="IPR036259">
    <property type="entry name" value="MFS_trans_sf"/>
</dbReference>
<organism evidence="7 8">
    <name type="scientific">Pigmentiphaga kullae</name>
    <dbReference type="NCBI Taxonomy" id="151784"/>
    <lineage>
        <taxon>Bacteria</taxon>
        <taxon>Pseudomonadati</taxon>
        <taxon>Pseudomonadota</taxon>
        <taxon>Betaproteobacteria</taxon>
        <taxon>Burkholderiales</taxon>
        <taxon>Alcaligenaceae</taxon>
        <taxon>Pigmentiphaga</taxon>
    </lineage>
</organism>
<dbReference type="Proteomes" id="UP000292445">
    <property type="component" value="Unassembled WGS sequence"/>
</dbReference>
<feature type="transmembrane region" description="Helical" evidence="4">
    <location>
        <begin position="318"/>
        <end position="338"/>
    </location>
</feature>
<feature type="transmembrane region" description="Helical" evidence="4">
    <location>
        <begin position="122"/>
        <end position="147"/>
    </location>
</feature>
<keyword evidence="4" id="KW-1003">Cell membrane</keyword>
<accession>A0A4Q7ND94</accession>
<feature type="domain" description="Major facilitator superfamily (MFS) profile" evidence="6">
    <location>
        <begin position="190"/>
        <end position="410"/>
    </location>
</feature>
<comment type="caution">
    <text evidence="4">Lacks conserved residue(s) required for the propagation of feature annotation.</text>
</comment>
<protein>
    <recommendedName>
        <fullName evidence="4">Uncharacterized MFS-type transporter EV675_3536</fullName>
    </recommendedName>
</protein>
<gene>
    <name evidence="7" type="ORF">EV675_3536</name>
</gene>
<feature type="transmembrane region" description="Helical" evidence="4">
    <location>
        <begin position="188"/>
        <end position="209"/>
    </location>
</feature>
<feature type="transmembrane region" description="Helical" evidence="4">
    <location>
        <begin position="382"/>
        <end position="403"/>
    </location>
</feature>
<keyword evidence="1 4" id="KW-0812">Transmembrane</keyword>
<dbReference type="SUPFAM" id="SSF103473">
    <property type="entry name" value="MFS general substrate transporter"/>
    <property type="match status" value="1"/>
</dbReference>
<evidence type="ECO:0000256" key="2">
    <source>
        <dbReference type="ARBA" id="ARBA00022989"/>
    </source>
</evidence>
<dbReference type="GO" id="GO:0022857">
    <property type="term" value="F:transmembrane transporter activity"/>
    <property type="evidence" value="ECO:0007669"/>
    <property type="project" value="UniProtKB-UniRule"/>
</dbReference>
<dbReference type="Gene3D" id="1.20.1250.20">
    <property type="entry name" value="MFS general substrate transporter like domains"/>
    <property type="match status" value="2"/>
</dbReference>
<feature type="transmembrane region" description="Helical" evidence="4">
    <location>
        <begin position="159"/>
        <end position="182"/>
    </location>
</feature>
<feature type="transmembrane region" description="Helical" evidence="4">
    <location>
        <begin position="95"/>
        <end position="116"/>
    </location>
</feature>
<dbReference type="PANTHER" id="PTHR23531">
    <property type="entry name" value="QUINOLENE RESISTANCE PROTEIN NORA"/>
    <property type="match status" value="1"/>
</dbReference>
<sequence>MRAAYRRPMMNNASPSVSSPSSHESALRLLPLVAIVFSGFLAVGLPLPALPLYVNGVLDFSPLAVGWIIGLQPLTTILTRKFAGTYVDRHGPRQSVMMGLPMAAMAGLLYVASALIPHPPAALAVLVAGRVLMGPAESLFLTGTMTWGIGRVGPQRTGIVMSWQGIAMFAALGLGAPLGVWVMQNVNFLAVGLATVAFPLVGLAIASRVPPVPVAAGARKQVPFLRVIGMIWRQGGALSLASAPFAVLTAFVVLYFASRGWEGAGLALTGFAAGYILVRLFFGRLPDQLGGRKVAAVSLVIEALGQFLLWMAPGPGFALAGATLTGVGFSLVFPAMGVEAMRRVPPESRGVAVGGFLAFVDITSGVTGPLAGLLIGAYGYRAAFLAGLAACVLSFAVIVFGMGREPRRGA</sequence>
<reference evidence="7 8" key="1">
    <citation type="submission" date="2019-02" db="EMBL/GenBank/DDBJ databases">
        <title>Genomic Encyclopedia of Type Strains, Phase IV (KMG-IV): sequencing the most valuable type-strain genomes for metagenomic binning, comparative biology and taxonomic classification.</title>
        <authorList>
            <person name="Goeker M."/>
        </authorList>
    </citation>
    <scope>NUCLEOTIDE SEQUENCE [LARGE SCALE GENOMIC DNA]</scope>
    <source>
        <strain evidence="7 8">K24</strain>
    </source>
</reference>
<keyword evidence="4" id="KW-0813">Transport</keyword>
<dbReference type="CDD" id="cd17489">
    <property type="entry name" value="MFS_YfcJ_like"/>
    <property type="match status" value="1"/>
</dbReference>
<dbReference type="InterPro" id="IPR037541">
    <property type="entry name" value="MFS_YfcJ"/>
</dbReference>
<dbReference type="NCBIfam" id="NF009048">
    <property type="entry name" value="PRK12382.1"/>
    <property type="match status" value="1"/>
</dbReference>